<dbReference type="AlphaFoldDB" id="A0A239XSU4"/>
<dbReference type="Pfam" id="PF02371">
    <property type="entry name" value="Transposase_20"/>
    <property type="match status" value="1"/>
</dbReference>
<dbReference type="InterPro" id="IPR002525">
    <property type="entry name" value="Transp_IS110-like_N"/>
</dbReference>
<protein>
    <submittedName>
        <fullName evidence="6">Transposase IS116/IS110/IS902 family</fullName>
    </submittedName>
</protein>
<reference evidence="6 7" key="1">
    <citation type="submission" date="2017-06" db="EMBL/GenBank/DDBJ databases">
        <authorList>
            <consortium name="Pathogen Informatics"/>
        </authorList>
    </citation>
    <scope>NUCLEOTIDE SEQUENCE [LARGE SCALE GENOMIC DNA]</scope>
    <source>
        <strain evidence="6 7">NCTC13490</strain>
    </source>
</reference>
<proteinExistence type="predicted"/>
<dbReference type="Pfam" id="PF01548">
    <property type="entry name" value="DEDD_Tnp_IS110"/>
    <property type="match status" value="1"/>
</dbReference>
<dbReference type="RefSeq" id="WP_095071656.1">
    <property type="nucleotide sequence ID" value="NZ_LT906465.1"/>
</dbReference>
<evidence type="ECO:0000259" key="3">
    <source>
        <dbReference type="Pfam" id="PF02371"/>
    </source>
</evidence>
<feature type="domain" description="Transposase IS116/IS110/IS902 C-terminal" evidence="3">
    <location>
        <begin position="198"/>
        <end position="282"/>
    </location>
</feature>
<dbReference type="KEGG" id="ctak:4412677_01364"/>
<evidence type="ECO:0000256" key="1">
    <source>
        <dbReference type="SAM" id="Coils"/>
    </source>
</evidence>
<dbReference type="GO" id="GO:0003677">
    <property type="term" value="F:DNA binding"/>
    <property type="evidence" value="ECO:0007669"/>
    <property type="project" value="InterPro"/>
</dbReference>
<dbReference type="InterPro" id="IPR003346">
    <property type="entry name" value="Transposase_20"/>
</dbReference>
<dbReference type="EMBL" id="LT906465">
    <property type="protein sequence ID" value="SNV44162.1"/>
    <property type="molecule type" value="Genomic_DNA"/>
</dbReference>
<evidence type="ECO:0000259" key="2">
    <source>
        <dbReference type="Pfam" id="PF01548"/>
    </source>
</evidence>
<dbReference type="EMBL" id="LT906465">
    <property type="protein sequence ID" value="SNV43926.1"/>
    <property type="molecule type" value="Genomic_DNA"/>
</dbReference>
<keyword evidence="7" id="KW-1185">Reference proteome</keyword>
<feature type="coiled-coil region" evidence="1">
    <location>
        <begin position="129"/>
        <end position="191"/>
    </location>
</feature>
<evidence type="ECO:0000313" key="6">
    <source>
        <dbReference type="EMBL" id="SNV49123.1"/>
    </source>
</evidence>
<gene>
    <name evidence="4" type="ORF">SAMEA4412677_01336</name>
    <name evidence="5" type="ORF">SAMEA4412677_01364</name>
    <name evidence="6" type="ORF">SAMEA4412677_02056</name>
</gene>
<dbReference type="GO" id="GO:0006313">
    <property type="term" value="P:DNA transposition"/>
    <property type="evidence" value="ECO:0007669"/>
    <property type="project" value="InterPro"/>
</dbReference>
<name>A0A239XSU4_9FLAO</name>
<dbReference type="GO" id="GO:0004803">
    <property type="term" value="F:transposase activity"/>
    <property type="evidence" value="ECO:0007669"/>
    <property type="project" value="InterPro"/>
</dbReference>
<evidence type="ECO:0000313" key="7">
    <source>
        <dbReference type="Proteomes" id="UP000215196"/>
    </source>
</evidence>
<feature type="domain" description="Transposase IS110-like N-terminal" evidence="2">
    <location>
        <begin position="9"/>
        <end position="152"/>
    </location>
</feature>
<dbReference type="InterPro" id="IPR047650">
    <property type="entry name" value="Transpos_IS110"/>
</dbReference>
<dbReference type="EMBL" id="LT906465">
    <property type="protein sequence ID" value="SNV49123.1"/>
    <property type="molecule type" value="Genomic_DNA"/>
</dbReference>
<accession>A0A239XSU4</accession>
<organism evidence="6 7">
    <name type="scientific">Chryseobacterium taklimakanense</name>
    <dbReference type="NCBI Taxonomy" id="536441"/>
    <lineage>
        <taxon>Bacteria</taxon>
        <taxon>Pseudomonadati</taxon>
        <taxon>Bacteroidota</taxon>
        <taxon>Flavobacteriia</taxon>
        <taxon>Flavobacteriales</taxon>
        <taxon>Weeksellaceae</taxon>
        <taxon>Chryseobacterium group</taxon>
        <taxon>Chryseobacterium</taxon>
    </lineage>
</organism>
<dbReference type="PANTHER" id="PTHR33055">
    <property type="entry name" value="TRANSPOSASE FOR INSERTION SEQUENCE ELEMENT IS1111A"/>
    <property type="match status" value="1"/>
</dbReference>
<keyword evidence="1" id="KW-0175">Coiled coil</keyword>
<dbReference type="KEGG" id="ctak:4412677_02056"/>
<evidence type="ECO:0000313" key="4">
    <source>
        <dbReference type="EMBL" id="SNV43926.1"/>
    </source>
</evidence>
<dbReference type="KEGG" id="ctak:4412677_01336"/>
<evidence type="ECO:0000313" key="5">
    <source>
        <dbReference type="EMBL" id="SNV44162.1"/>
    </source>
</evidence>
<dbReference type="PANTHER" id="PTHR33055:SF3">
    <property type="entry name" value="PUTATIVE TRANSPOSASE FOR IS117-RELATED"/>
    <property type="match status" value="1"/>
</dbReference>
<sequence length="329" mass="37867">MSNLLKKVIGVDVGSKFLTLSFLDDEKGEQVLNLPNNERSILSFLSKISPSDYCFVIEATGNYSSRLLHLSIGKGFESSLINCMSVKHFARMKNIITKTDAEDAKLIRNYGEMFRPEFYIPKTQDIEYLDQEIKLLNDLEEEKRRYAVKLKALRFHSVVNPSTEKHYEKRLKQLEKEIKEVEARLPQLQDEEFTETKNLLQSVSGIGEKTSLQLMTATSGFKNFHSSKSLVKYFGLAPRIYQSGKKSYSPGKCRTSKTYIRSILYVCSWTAIKHNQKCKELYLRLLEKGKAKKLALIAVCNKLLRICFSVVKNKTPFQQDFQNKLKIST</sequence>
<dbReference type="Proteomes" id="UP000215196">
    <property type="component" value="Chromosome 1"/>
</dbReference>
<dbReference type="NCBIfam" id="NF033542">
    <property type="entry name" value="transpos_IS110"/>
    <property type="match status" value="1"/>
</dbReference>